<evidence type="ECO:0000313" key="2">
    <source>
        <dbReference type="Proteomes" id="UP000307592"/>
    </source>
</evidence>
<protein>
    <submittedName>
        <fullName evidence="1">Uncharacterized protein</fullName>
    </submittedName>
</protein>
<organism evidence="1 2">
    <name type="scientific">Photorhabdus luminescens subsp. sonorensis</name>
    <dbReference type="NCBI Taxonomy" id="1173677"/>
    <lineage>
        <taxon>Bacteria</taxon>
        <taxon>Pseudomonadati</taxon>
        <taxon>Pseudomonadota</taxon>
        <taxon>Gammaproteobacteria</taxon>
        <taxon>Enterobacterales</taxon>
        <taxon>Morganellaceae</taxon>
        <taxon>Photorhabdus</taxon>
    </lineage>
</organism>
<proteinExistence type="predicted"/>
<dbReference type="Proteomes" id="UP000307592">
    <property type="component" value="Unassembled WGS sequence"/>
</dbReference>
<reference evidence="1 2" key="1">
    <citation type="submission" date="2019-01" db="EMBL/GenBank/DDBJ databases">
        <title>Draft genome assembly of Photorhabdus luminescens subsp. sonorensis Caborca.</title>
        <authorList>
            <person name="Duong D.A."/>
            <person name="Espinosa-Artiles P."/>
            <person name="Orozco R.A."/>
            <person name="Molnar I."/>
            <person name="Stock P."/>
        </authorList>
    </citation>
    <scope>NUCLEOTIDE SEQUENCE [LARGE SCALE GENOMIC DNA]</scope>
    <source>
        <strain evidence="1 2">Caborca</strain>
    </source>
</reference>
<evidence type="ECO:0000313" key="1">
    <source>
        <dbReference type="EMBL" id="TNH42106.1"/>
    </source>
</evidence>
<dbReference type="AlphaFoldDB" id="A0A5C4RDS7"/>
<sequence length="67" mass="7475">MKAAQAAFSWWGKQPVSLVLLLFLLLNGVRCVLNLPGDHHDDRVVAIFYRMFSPGVRVAGAVCREFS</sequence>
<dbReference type="RefSeq" id="WP_139656800.1">
    <property type="nucleotide sequence ID" value="NZ_CAWOQH010000176.1"/>
</dbReference>
<name>A0A5C4RDS7_PHOLU</name>
<comment type="caution">
    <text evidence="1">The sequence shown here is derived from an EMBL/GenBank/DDBJ whole genome shotgun (WGS) entry which is preliminary data.</text>
</comment>
<accession>A0A5C4RDS7</accession>
<gene>
    <name evidence="1" type="ORF">EP164_18870</name>
</gene>
<dbReference type="EMBL" id="SBIJ01000049">
    <property type="protein sequence ID" value="TNH42106.1"/>
    <property type="molecule type" value="Genomic_DNA"/>
</dbReference>